<sequence length="110" mass="11840">MSDGYGDVVASGGHWKRSLPEMETGEGRERGVAALSVVVHGNGSDVFVLFPVTAGDKADDEGEGRSGVRPKKVGEEKDGCAALWRGKKRRGRRCFGGIRRKQRGGSESFF</sequence>
<proteinExistence type="predicted"/>
<evidence type="ECO:0000256" key="1">
    <source>
        <dbReference type="SAM" id="MobiDB-lite"/>
    </source>
</evidence>
<dbReference type="Proteomes" id="UP000823775">
    <property type="component" value="Unassembled WGS sequence"/>
</dbReference>
<accession>A0ABS8V4J1</accession>
<reference evidence="2 3" key="1">
    <citation type="journal article" date="2021" name="BMC Genomics">
        <title>Datura genome reveals duplications of psychoactive alkaloid biosynthetic genes and high mutation rate following tissue culture.</title>
        <authorList>
            <person name="Rajewski A."/>
            <person name="Carter-House D."/>
            <person name="Stajich J."/>
            <person name="Litt A."/>
        </authorList>
    </citation>
    <scope>NUCLEOTIDE SEQUENCE [LARGE SCALE GENOMIC DNA]</scope>
    <source>
        <strain evidence="2">AR-01</strain>
    </source>
</reference>
<name>A0ABS8V4J1_DATST</name>
<keyword evidence="3" id="KW-1185">Reference proteome</keyword>
<comment type="caution">
    <text evidence="2">The sequence shown here is derived from an EMBL/GenBank/DDBJ whole genome shotgun (WGS) entry which is preliminary data.</text>
</comment>
<evidence type="ECO:0000313" key="3">
    <source>
        <dbReference type="Proteomes" id="UP000823775"/>
    </source>
</evidence>
<feature type="region of interest" description="Disordered" evidence="1">
    <location>
        <begin position="1"/>
        <end position="27"/>
    </location>
</feature>
<evidence type="ECO:0000313" key="2">
    <source>
        <dbReference type="EMBL" id="MCD9641347.1"/>
    </source>
</evidence>
<dbReference type="EMBL" id="JACEIK010003339">
    <property type="protein sequence ID" value="MCD9641347.1"/>
    <property type="molecule type" value="Genomic_DNA"/>
</dbReference>
<gene>
    <name evidence="2" type="ORF">HAX54_027504</name>
</gene>
<protein>
    <submittedName>
        <fullName evidence="2">Uncharacterized protein</fullName>
    </submittedName>
</protein>
<organism evidence="2 3">
    <name type="scientific">Datura stramonium</name>
    <name type="common">Jimsonweed</name>
    <name type="synonym">Common thornapple</name>
    <dbReference type="NCBI Taxonomy" id="4076"/>
    <lineage>
        <taxon>Eukaryota</taxon>
        <taxon>Viridiplantae</taxon>
        <taxon>Streptophyta</taxon>
        <taxon>Embryophyta</taxon>
        <taxon>Tracheophyta</taxon>
        <taxon>Spermatophyta</taxon>
        <taxon>Magnoliopsida</taxon>
        <taxon>eudicotyledons</taxon>
        <taxon>Gunneridae</taxon>
        <taxon>Pentapetalae</taxon>
        <taxon>asterids</taxon>
        <taxon>lamiids</taxon>
        <taxon>Solanales</taxon>
        <taxon>Solanaceae</taxon>
        <taxon>Solanoideae</taxon>
        <taxon>Datureae</taxon>
        <taxon>Datura</taxon>
    </lineage>
</organism>